<dbReference type="Proteomes" id="UP000245119">
    <property type="component" value="Linkage Group LG6"/>
</dbReference>
<keyword evidence="3" id="KW-1185">Reference proteome</keyword>
<organism evidence="2 3">
    <name type="scientific">Pomacea canaliculata</name>
    <name type="common">Golden apple snail</name>
    <dbReference type="NCBI Taxonomy" id="400727"/>
    <lineage>
        <taxon>Eukaryota</taxon>
        <taxon>Metazoa</taxon>
        <taxon>Spiralia</taxon>
        <taxon>Lophotrochozoa</taxon>
        <taxon>Mollusca</taxon>
        <taxon>Gastropoda</taxon>
        <taxon>Caenogastropoda</taxon>
        <taxon>Architaenioglossa</taxon>
        <taxon>Ampullarioidea</taxon>
        <taxon>Ampullariidae</taxon>
        <taxon>Pomacea</taxon>
    </lineage>
</organism>
<evidence type="ECO:0000313" key="2">
    <source>
        <dbReference type="EMBL" id="PVD29011.1"/>
    </source>
</evidence>
<evidence type="ECO:0000256" key="1">
    <source>
        <dbReference type="SAM" id="MobiDB-lite"/>
    </source>
</evidence>
<comment type="caution">
    <text evidence="2">The sequence shown here is derived from an EMBL/GenBank/DDBJ whole genome shotgun (WGS) entry which is preliminary data.</text>
</comment>
<gene>
    <name evidence="2" type="ORF">C0Q70_11608</name>
</gene>
<dbReference type="AlphaFoldDB" id="A0A2T7P6I5"/>
<sequence>MEVGCWGGVARCLRSSPRFCSCLSSVSRRRRTRSPFSELASMWGRLSGASAACRIHMAPSEARGEGAGEGKVIVTVSEDEVDDWAAVPPDSGEEGAAAGDKTDDDEGGSPTDDGIVSGVEGGAGVAVLDARGIDGETEDDVGKTNVVSNVDDEEACDETGSDWVSPVTAVIVTGTLVCDVALFVVDMVVPVEEMEEVTIEAADCDKDSVVVVVEVLAAVVVVTAAAPVPALL</sequence>
<dbReference type="EMBL" id="PZQS01000006">
    <property type="protein sequence ID" value="PVD29011.1"/>
    <property type="molecule type" value="Genomic_DNA"/>
</dbReference>
<accession>A0A2T7P6I5</accession>
<name>A0A2T7P6I5_POMCA</name>
<proteinExistence type="predicted"/>
<reference evidence="2 3" key="1">
    <citation type="submission" date="2018-04" db="EMBL/GenBank/DDBJ databases">
        <title>The genome of golden apple snail Pomacea canaliculata provides insight into stress tolerance and invasive adaptation.</title>
        <authorList>
            <person name="Liu C."/>
            <person name="Liu B."/>
            <person name="Ren Y."/>
            <person name="Zhang Y."/>
            <person name="Wang H."/>
            <person name="Li S."/>
            <person name="Jiang F."/>
            <person name="Yin L."/>
            <person name="Zhang G."/>
            <person name="Qian W."/>
            <person name="Fan W."/>
        </authorList>
    </citation>
    <scope>NUCLEOTIDE SEQUENCE [LARGE SCALE GENOMIC DNA]</scope>
    <source>
        <strain evidence="2">SZHN2017</strain>
        <tissue evidence="2">Muscle</tissue>
    </source>
</reference>
<evidence type="ECO:0000313" key="3">
    <source>
        <dbReference type="Proteomes" id="UP000245119"/>
    </source>
</evidence>
<feature type="region of interest" description="Disordered" evidence="1">
    <location>
        <begin position="79"/>
        <end position="118"/>
    </location>
</feature>
<protein>
    <submittedName>
        <fullName evidence="2">Uncharacterized protein</fullName>
    </submittedName>
</protein>